<accession>Q2W0Q9</accession>
<evidence type="ECO:0000313" key="1">
    <source>
        <dbReference type="EMBL" id="BAE52566.1"/>
    </source>
</evidence>
<dbReference type="Pfam" id="PF02810">
    <property type="entry name" value="SEC-C"/>
    <property type="match status" value="1"/>
</dbReference>
<name>Q2W0Q9_PARM1</name>
<sequence length="70" mass="7965">MKVGRKQRRNDRCACGSGRKYKECSLIRDAVANMLLNQLDREGRRWMAEFLGASEETFEGELAEEAVVKG</sequence>
<organism evidence="1 2">
    <name type="scientific">Paramagnetospirillum magneticum (strain ATCC 700264 / AMB-1)</name>
    <name type="common">Magnetospirillum magneticum</name>
    <dbReference type="NCBI Taxonomy" id="342108"/>
    <lineage>
        <taxon>Bacteria</taxon>
        <taxon>Pseudomonadati</taxon>
        <taxon>Pseudomonadota</taxon>
        <taxon>Alphaproteobacteria</taxon>
        <taxon>Rhodospirillales</taxon>
        <taxon>Magnetospirillaceae</taxon>
        <taxon>Paramagnetospirillum</taxon>
    </lineage>
</organism>
<dbReference type="AlphaFoldDB" id="Q2W0Q9"/>
<dbReference type="EMBL" id="AP007255">
    <property type="protein sequence ID" value="BAE52566.1"/>
    <property type="molecule type" value="Genomic_DNA"/>
</dbReference>
<dbReference type="Gene3D" id="3.10.450.50">
    <property type="match status" value="1"/>
</dbReference>
<reference evidence="1 2" key="1">
    <citation type="journal article" date="2005" name="DNA Res.">
        <title>Complete genome sequence of the facultative anaerobic magnetotactic bacterium Magnetospirillum sp. strain AMB-1.</title>
        <authorList>
            <person name="Matsunaga T."/>
            <person name="Okamura Y."/>
            <person name="Fukuda Y."/>
            <person name="Wahyudi A.T."/>
            <person name="Murase Y."/>
            <person name="Takeyama H."/>
        </authorList>
    </citation>
    <scope>NUCLEOTIDE SEQUENCE [LARGE SCALE GENOMIC DNA]</scope>
    <source>
        <strain evidence="2">ATCC 700264 / AMB-1</strain>
    </source>
</reference>
<dbReference type="STRING" id="342108.amb3762"/>
<dbReference type="RefSeq" id="WP_011386116.1">
    <property type="nucleotide sequence ID" value="NC_007626.1"/>
</dbReference>
<keyword evidence="2" id="KW-1185">Reference proteome</keyword>
<dbReference type="Proteomes" id="UP000007058">
    <property type="component" value="Chromosome"/>
</dbReference>
<evidence type="ECO:0000313" key="2">
    <source>
        <dbReference type="Proteomes" id="UP000007058"/>
    </source>
</evidence>
<proteinExistence type="predicted"/>
<dbReference type="SUPFAM" id="SSF103642">
    <property type="entry name" value="Sec-C motif"/>
    <property type="match status" value="1"/>
</dbReference>
<dbReference type="InterPro" id="IPR004027">
    <property type="entry name" value="SEC_C_motif"/>
</dbReference>
<dbReference type="KEGG" id="mag:amb3762"/>
<dbReference type="OrthoDB" id="583051at2"/>
<dbReference type="HOGENOM" id="CLU_2753087_0_0_5"/>
<protein>
    <submittedName>
        <fullName evidence="1">Uncharacterized protein</fullName>
    </submittedName>
</protein>
<gene>
    <name evidence="1" type="ordered locus">amb3762</name>
</gene>